<reference evidence="1" key="1">
    <citation type="submission" date="2021-01" db="EMBL/GenBank/DDBJ databases">
        <title>Phytophthora aleatoria, a newly-described species from Pinus radiata is distinct from Phytophthora cactorum isolates based on comparative genomics.</title>
        <authorList>
            <person name="Mcdougal R."/>
            <person name="Panda P."/>
            <person name="Williams N."/>
            <person name="Studholme D.J."/>
        </authorList>
    </citation>
    <scope>NUCLEOTIDE SEQUENCE</scope>
    <source>
        <strain evidence="1">NZFS 4037</strain>
    </source>
</reference>
<dbReference type="AlphaFoldDB" id="A0A8J5MCJ2"/>
<evidence type="ECO:0000313" key="1">
    <source>
        <dbReference type="EMBL" id="KAG6945947.1"/>
    </source>
</evidence>
<protein>
    <recommendedName>
        <fullName evidence="3">PiggyBac transposable element-derived protein 4 C-terminal zinc-ribbon domain-containing protein</fullName>
    </recommendedName>
</protein>
<dbReference type="Proteomes" id="UP000709295">
    <property type="component" value="Unassembled WGS sequence"/>
</dbReference>
<accession>A0A8J5MCJ2</accession>
<comment type="caution">
    <text evidence="1">The sequence shown here is derived from an EMBL/GenBank/DDBJ whole genome shotgun (WGS) entry which is preliminary data.</text>
</comment>
<dbReference type="EMBL" id="JAENGY010001986">
    <property type="protein sequence ID" value="KAG6945947.1"/>
    <property type="molecule type" value="Genomic_DNA"/>
</dbReference>
<name>A0A8J5MCJ2_9STRA</name>
<proteinExistence type="predicted"/>
<keyword evidence="2" id="KW-1185">Reference proteome</keyword>
<evidence type="ECO:0008006" key="3">
    <source>
        <dbReference type="Google" id="ProtNLM"/>
    </source>
</evidence>
<sequence>MVVAKSNPGLVTLMWADNTIVYFLASQVSAEATTVRRCERRGGASDGEHKLTQSTDYRLNNGIQRLRPRQCKVCSFYKPEGKKLGGTSSYYCAPCSEGKKGSDLVQQGTWPSTERRPNLHSNLAPGVAKRRVHAQDKPHPRSWSCERVVYMQ</sequence>
<gene>
    <name evidence="1" type="ORF">JG688_00016292</name>
</gene>
<evidence type="ECO:0000313" key="2">
    <source>
        <dbReference type="Proteomes" id="UP000709295"/>
    </source>
</evidence>
<organism evidence="1 2">
    <name type="scientific">Phytophthora aleatoria</name>
    <dbReference type="NCBI Taxonomy" id="2496075"/>
    <lineage>
        <taxon>Eukaryota</taxon>
        <taxon>Sar</taxon>
        <taxon>Stramenopiles</taxon>
        <taxon>Oomycota</taxon>
        <taxon>Peronosporomycetes</taxon>
        <taxon>Peronosporales</taxon>
        <taxon>Peronosporaceae</taxon>
        <taxon>Phytophthora</taxon>
    </lineage>
</organism>